<dbReference type="Proteomes" id="UP000585437">
    <property type="component" value="Unassembled WGS sequence"/>
</dbReference>
<comment type="caution">
    <text evidence="1">The sequence shown here is derived from an EMBL/GenBank/DDBJ whole genome shotgun (WGS) entry which is preliminary data.</text>
</comment>
<protein>
    <submittedName>
        <fullName evidence="1">Uncharacterized protein</fullName>
    </submittedName>
</protein>
<gene>
    <name evidence="1" type="ORF">F4695_000792</name>
    <name evidence="2" type="ORF">F4695_004551</name>
</gene>
<name>A0A7X0JH26_9HYPH</name>
<evidence type="ECO:0000313" key="3">
    <source>
        <dbReference type="Proteomes" id="UP000585437"/>
    </source>
</evidence>
<dbReference type="EMBL" id="JACHBU010000020">
    <property type="protein sequence ID" value="MBB6511153.1"/>
    <property type="molecule type" value="Genomic_DNA"/>
</dbReference>
<reference evidence="1 3" key="1">
    <citation type="submission" date="2020-08" db="EMBL/GenBank/DDBJ databases">
        <title>The Agave Microbiome: Exploring the role of microbial communities in plant adaptations to desert environments.</title>
        <authorList>
            <person name="Partida-Martinez L.P."/>
        </authorList>
    </citation>
    <scope>NUCLEOTIDE SEQUENCE [LARGE SCALE GENOMIC DNA]</scope>
    <source>
        <strain evidence="1 3">AS3.12</strain>
    </source>
</reference>
<organism evidence="1 3">
    <name type="scientific">Rhizobium soli</name>
    <dbReference type="NCBI Taxonomy" id="424798"/>
    <lineage>
        <taxon>Bacteria</taxon>
        <taxon>Pseudomonadati</taxon>
        <taxon>Pseudomonadota</taxon>
        <taxon>Alphaproteobacteria</taxon>
        <taxon>Hyphomicrobiales</taxon>
        <taxon>Rhizobiaceae</taxon>
        <taxon>Rhizobium/Agrobacterium group</taxon>
        <taxon>Rhizobium</taxon>
    </lineage>
</organism>
<dbReference type="EMBL" id="JACHBU010000002">
    <property type="protein sequence ID" value="MBB6507460.1"/>
    <property type="molecule type" value="Genomic_DNA"/>
</dbReference>
<proteinExistence type="predicted"/>
<keyword evidence="3" id="KW-1185">Reference proteome</keyword>
<dbReference type="AlphaFoldDB" id="A0A7X0JH26"/>
<feature type="non-terminal residue" evidence="1">
    <location>
        <position position="1"/>
    </location>
</feature>
<sequence length="55" mass="6558">HLESISRGLDTSSEKAERYRAEAAFMLAKWGDKVRRDRFYNVNLTAEREDFSYRD</sequence>
<evidence type="ECO:0000313" key="2">
    <source>
        <dbReference type="EMBL" id="MBB6511153.1"/>
    </source>
</evidence>
<accession>A0A7X0JH26</accession>
<reference evidence="1" key="2">
    <citation type="submission" date="2020-08" db="EMBL/GenBank/DDBJ databases">
        <authorList>
            <person name="Partida-Martinez L."/>
            <person name="Huntemann M."/>
            <person name="Clum A."/>
            <person name="Wang J."/>
            <person name="Palaniappan K."/>
            <person name="Ritter S."/>
            <person name="Chen I.-M."/>
            <person name="Stamatis D."/>
            <person name="Reddy T."/>
            <person name="O'Malley R."/>
            <person name="Daum C."/>
            <person name="Shapiro N."/>
            <person name="Ivanova N."/>
            <person name="Kyrpides N."/>
            <person name="Woyke T."/>
        </authorList>
    </citation>
    <scope>NUCLEOTIDE SEQUENCE [LARGE SCALE GENOMIC DNA]</scope>
    <source>
        <strain evidence="1">AS3.12</strain>
    </source>
</reference>
<evidence type="ECO:0000313" key="1">
    <source>
        <dbReference type="EMBL" id="MBB6507460.1"/>
    </source>
</evidence>